<organism evidence="1 2">
    <name type="scientific">Pleurodeles waltl</name>
    <name type="common">Iberian ribbed newt</name>
    <dbReference type="NCBI Taxonomy" id="8319"/>
    <lineage>
        <taxon>Eukaryota</taxon>
        <taxon>Metazoa</taxon>
        <taxon>Chordata</taxon>
        <taxon>Craniata</taxon>
        <taxon>Vertebrata</taxon>
        <taxon>Euteleostomi</taxon>
        <taxon>Amphibia</taxon>
        <taxon>Batrachia</taxon>
        <taxon>Caudata</taxon>
        <taxon>Salamandroidea</taxon>
        <taxon>Salamandridae</taxon>
        <taxon>Pleurodelinae</taxon>
        <taxon>Pleurodeles</taxon>
    </lineage>
</organism>
<comment type="caution">
    <text evidence="1">The sequence shown here is derived from an EMBL/GenBank/DDBJ whole genome shotgun (WGS) entry which is preliminary data.</text>
</comment>
<dbReference type="EMBL" id="JANPWB010000007">
    <property type="protein sequence ID" value="KAJ1170206.1"/>
    <property type="molecule type" value="Genomic_DNA"/>
</dbReference>
<dbReference type="Proteomes" id="UP001066276">
    <property type="component" value="Chromosome 4_1"/>
</dbReference>
<accession>A0AAV7T1J3</accession>
<proteinExistence type="predicted"/>
<reference evidence="1" key="1">
    <citation type="journal article" date="2022" name="bioRxiv">
        <title>Sequencing and chromosome-scale assembly of the giantPleurodeles waltlgenome.</title>
        <authorList>
            <person name="Brown T."/>
            <person name="Elewa A."/>
            <person name="Iarovenko S."/>
            <person name="Subramanian E."/>
            <person name="Araus A.J."/>
            <person name="Petzold A."/>
            <person name="Susuki M."/>
            <person name="Suzuki K.-i.T."/>
            <person name="Hayashi T."/>
            <person name="Toyoda A."/>
            <person name="Oliveira C."/>
            <person name="Osipova E."/>
            <person name="Leigh N.D."/>
            <person name="Simon A."/>
            <person name="Yun M.H."/>
        </authorList>
    </citation>
    <scope>NUCLEOTIDE SEQUENCE</scope>
    <source>
        <strain evidence="1">20211129_DDA</strain>
        <tissue evidence="1">Liver</tissue>
    </source>
</reference>
<evidence type="ECO:0000313" key="1">
    <source>
        <dbReference type="EMBL" id="KAJ1170206.1"/>
    </source>
</evidence>
<keyword evidence="2" id="KW-1185">Reference proteome</keyword>
<dbReference type="AlphaFoldDB" id="A0AAV7T1J3"/>
<name>A0AAV7T1J3_PLEWA</name>
<protein>
    <submittedName>
        <fullName evidence="1">Uncharacterized protein</fullName>
    </submittedName>
</protein>
<evidence type="ECO:0000313" key="2">
    <source>
        <dbReference type="Proteomes" id="UP001066276"/>
    </source>
</evidence>
<sequence>MKGEAQDLIWEKKKECRLQCEALEKNIEVLEAHVSEGGNNNLLHQVRLKRQELTELAGQHTWAYSVVSQWCLYDVEDKANKLLAWLDKSDWEQSWVRELGNRE</sequence>
<gene>
    <name evidence="1" type="ORF">NDU88_002087</name>
</gene>